<protein>
    <submittedName>
        <fullName evidence="6">LPS export ABC transporter periplasmic protein LptC</fullName>
    </submittedName>
</protein>
<dbReference type="InterPro" id="IPR052363">
    <property type="entry name" value="LPS_export_LptC"/>
</dbReference>
<dbReference type="Gene3D" id="2.60.450.10">
    <property type="entry name" value="Lipopolysaccharide (LPS) transport protein A like domain"/>
    <property type="match status" value="1"/>
</dbReference>
<evidence type="ECO:0000256" key="4">
    <source>
        <dbReference type="ARBA" id="ARBA00022989"/>
    </source>
</evidence>
<keyword evidence="4" id="KW-1133">Transmembrane helix</keyword>
<name>A0ABV3T5L2_9GAMM</name>
<sequence>MRRIVTIGLTLVVVALIGWRMAGREEAEPASATGPAPALTAYAREVVVTTTNADGQVAWQITTPAARYYDEEDFWQLDSPEWQLTAQQGPPWTGHADHGRSWAGHSRARLEGDVVMRREGPSGVTRIDTPRIDLDIPARYAETDQPVTLTGPDYRIRGQGALAWLDEQRIVLPDNARGRYHAAPR</sequence>
<dbReference type="RefSeq" id="WP_367982729.1">
    <property type="nucleotide sequence ID" value="NZ_JBAKFF010000001.1"/>
</dbReference>
<evidence type="ECO:0000313" key="7">
    <source>
        <dbReference type="Proteomes" id="UP001556637"/>
    </source>
</evidence>
<dbReference type="PANTHER" id="PTHR37481:SF1">
    <property type="entry name" value="LIPOPOLYSACCHARIDE EXPORT SYSTEM PROTEIN LPTC"/>
    <property type="match status" value="1"/>
</dbReference>
<keyword evidence="3" id="KW-0812">Transmembrane</keyword>
<dbReference type="PANTHER" id="PTHR37481">
    <property type="entry name" value="LIPOPOLYSACCHARIDE EXPORT SYSTEM PROTEIN LPTC"/>
    <property type="match status" value="1"/>
</dbReference>
<dbReference type="NCBIfam" id="TIGR04409">
    <property type="entry name" value="LptC_YrbK"/>
    <property type="match status" value="1"/>
</dbReference>
<dbReference type="InterPro" id="IPR026265">
    <property type="entry name" value="LptC"/>
</dbReference>
<dbReference type="EMBL" id="JBAKFF010000001">
    <property type="protein sequence ID" value="MEX0429932.1"/>
    <property type="molecule type" value="Genomic_DNA"/>
</dbReference>
<keyword evidence="1" id="KW-1003">Cell membrane</keyword>
<keyword evidence="5" id="KW-0472">Membrane</keyword>
<evidence type="ECO:0000256" key="1">
    <source>
        <dbReference type="ARBA" id="ARBA00022475"/>
    </source>
</evidence>
<proteinExistence type="predicted"/>
<accession>A0ABV3T5L2</accession>
<dbReference type="Pfam" id="PF06835">
    <property type="entry name" value="LptC"/>
    <property type="match status" value="1"/>
</dbReference>
<evidence type="ECO:0000256" key="2">
    <source>
        <dbReference type="ARBA" id="ARBA00022519"/>
    </source>
</evidence>
<keyword evidence="7" id="KW-1185">Reference proteome</keyword>
<dbReference type="InterPro" id="IPR010664">
    <property type="entry name" value="LipoPS_assembly_LptC-rel"/>
</dbReference>
<comment type="caution">
    <text evidence="6">The sequence shown here is derived from an EMBL/GenBank/DDBJ whole genome shotgun (WGS) entry which is preliminary data.</text>
</comment>
<dbReference type="Proteomes" id="UP001556637">
    <property type="component" value="Unassembled WGS sequence"/>
</dbReference>
<gene>
    <name evidence="6" type="primary">lptC</name>
    <name evidence="6" type="ORF">V6X30_00765</name>
</gene>
<keyword evidence="2" id="KW-0997">Cell inner membrane</keyword>
<reference evidence="6 7" key="1">
    <citation type="submission" date="2024-02" db="EMBL/GenBank/DDBJ databases">
        <title>New especies of Spiribacter isolated from saline water.</title>
        <authorList>
            <person name="Leon M.J."/>
            <person name="De La Haba R."/>
            <person name="Sanchez-Porro C."/>
            <person name="Ventosa A."/>
        </authorList>
    </citation>
    <scope>NUCLEOTIDE SEQUENCE [LARGE SCALE GENOMIC DNA]</scope>
    <source>
        <strain evidence="7">ag22IC4-189</strain>
    </source>
</reference>
<organism evidence="6 7">
    <name type="scientific">Spiribacter insolitus</name>
    <dbReference type="NCBI Taxonomy" id="3122417"/>
    <lineage>
        <taxon>Bacteria</taxon>
        <taxon>Pseudomonadati</taxon>
        <taxon>Pseudomonadota</taxon>
        <taxon>Gammaproteobacteria</taxon>
        <taxon>Chromatiales</taxon>
        <taxon>Ectothiorhodospiraceae</taxon>
        <taxon>Spiribacter</taxon>
    </lineage>
</organism>
<evidence type="ECO:0000313" key="6">
    <source>
        <dbReference type="EMBL" id="MEX0429932.1"/>
    </source>
</evidence>
<evidence type="ECO:0000256" key="3">
    <source>
        <dbReference type="ARBA" id="ARBA00022692"/>
    </source>
</evidence>
<evidence type="ECO:0000256" key="5">
    <source>
        <dbReference type="ARBA" id="ARBA00023136"/>
    </source>
</evidence>